<reference evidence="2 3" key="1">
    <citation type="submission" date="2024-10" db="EMBL/GenBank/DDBJ databases">
        <title>Updated reference genomes for cyclostephanoid diatoms.</title>
        <authorList>
            <person name="Roberts W.R."/>
            <person name="Alverson A.J."/>
        </authorList>
    </citation>
    <scope>NUCLEOTIDE SEQUENCE [LARGE SCALE GENOMIC DNA]</scope>
    <source>
        <strain evidence="2 3">AJA232-27</strain>
    </source>
</reference>
<name>A0ABD3M6P2_9STRA</name>
<sequence length="500" mass="55758">MTEIRAMARHDANSMSSLLGHNYNMGEWDDHQLNSTTFHVAIVFGKPLIQDQVSVEYATRIRALVKMMEVPEHEEEEEEEVGMLDDDASERMVAMPYRPRLICFTNGDGNFGEGGGGSGGGGGGGVGQHNQQQQRAGSTSVRMNSILSVASAGYVYFRHLCAYRNIDIDESYTKFWIENDNDILVVDQKGKENYNKDERTSMERIASVLRRYHVIPWLSGMPFVERLCQHYGVKRTILERSVNVHFTLVSTEYHLCNLNDVHARSPRKSFLQPLVAMRGLVGSGAGSSGGINDNKAWVDHIAHGGDGGGGGGQTSFGGIENKVDTTWSFQYSTYPFLHGEEDAVVFLGRCFLLGEELTPLLLNMRGVVEKTEFFQRDNYLLLSSIRRSFVSIVEALYTDKGQEIRAGVINYFEKSRSVGGRNSNRFTREDVQIIVVLESALLNLGRCLDLVKPAGLLVSSVPAATWNKALFNLEESMNRIKAVCDPDRALDAKDWGKLYD</sequence>
<feature type="compositionally biased region" description="Low complexity" evidence="1">
    <location>
        <begin position="128"/>
        <end position="137"/>
    </location>
</feature>
<organism evidence="2 3">
    <name type="scientific">Discostella pseudostelligera</name>
    <dbReference type="NCBI Taxonomy" id="259834"/>
    <lineage>
        <taxon>Eukaryota</taxon>
        <taxon>Sar</taxon>
        <taxon>Stramenopiles</taxon>
        <taxon>Ochrophyta</taxon>
        <taxon>Bacillariophyta</taxon>
        <taxon>Coscinodiscophyceae</taxon>
        <taxon>Thalassiosirophycidae</taxon>
        <taxon>Stephanodiscales</taxon>
        <taxon>Stephanodiscaceae</taxon>
        <taxon>Discostella</taxon>
    </lineage>
</organism>
<comment type="caution">
    <text evidence="2">The sequence shown here is derived from an EMBL/GenBank/DDBJ whole genome shotgun (WGS) entry which is preliminary data.</text>
</comment>
<feature type="region of interest" description="Disordered" evidence="1">
    <location>
        <begin position="113"/>
        <end position="139"/>
    </location>
</feature>
<keyword evidence="3" id="KW-1185">Reference proteome</keyword>
<dbReference type="AlphaFoldDB" id="A0ABD3M6P2"/>
<evidence type="ECO:0000313" key="3">
    <source>
        <dbReference type="Proteomes" id="UP001530293"/>
    </source>
</evidence>
<dbReference type="EMBL" id="JALLBG020000206">
    <property type="protein sequence ID" value="KAL3759272.1"/>
    <property type="molecule type" value="Genomic_DNA"/>
</dbReference>
<feature type="compositionally biased region" description="Gly residues" evidence="1">
    <location>
        <begin position="113"/>
        <end position="127"/>
    </location>
</feature>
<evidence type="ECO:0000313" key="2">
    <source>
        <dbReference type="EMBL" id="KAL3759272.1"/>
    </source>
</evidence>
<proteinExistence type="predicted"/>
<dbReference type="Proteomes" id="UP001530293">
    <property type="component" value="Unassembled WGS sequence"/>
</dbReference>
<protein>
    <submittedName>
        <fullName evidence="2">Uncharacterized protein</fullName>
    </submittedName>
</protein>
<gene>
    <name evidence="2" type="ORF">ACHAWU_002073</name>
</gene>
<evidence type="ECO:0000256" key="1">
    <source>
        <dbReference type="SAM" id="MobiDB-lite"/>
    </source>
</evidence>
<accession>A0ABD3M6P2</accession>